<dbReference type="InterPro" id="IPR026960">
    <property type="entry name" value="RVT-Znf"/>
</dbReference>
<keyword evidence="2" id="KW-0695">RNA-directed DNA polymerase</keyword>
<feature type="domain" description="Reverse transcriptase zinc-binding" evidence="1">
    <location>
        <begin position="133"/>
        <end position="216"/>
    </location>
</feature>
<evidence type="ECO:0000313" key="3">
    <source>
        <dbReference type="Proteomes" id="UP001151760"/>
    </source>
</evidence>
<gene>
    <name evidence="2" type="ORF">Tco_0653814</name>
</gene>
<dbReference type="PANTHER" id="PTHR36617:SF16">
    <property type="entry name" value="OS04G0516500 PROTEIN"/>
    <property type="match status" value="1"/>
</dbReference>
<keyword evidence="2" id="KW-0808">Transferase</keyword>
<protein>
    <submittedName>
        <fullName evidence="2">RNA-directed DNA polymerase, eukaryota</fullName>
    </submittedName>
</protein>
<sequence>MVPRLRLIYDAHPSLWGSIINEMNSLKVQGVDIMSHCRIRVGNGLNTKFWKDVWIGETQLQHLFPRLFALESAKDSSVAEKLQADLSSSFRRVVRGGAESQQLEHLLTLLESVILSNSEDRRVCDLNGDGVFRVKDVRNMLDESFLPKADVPTRWIKCISIKVNIFAWKMFLDRLPTRSNLARRNVAIISVSYQICYEAPEDMAHLFFNCSLAREVTRLV</sequence>
<keyword evidence="2" id="KW-0548">Nucleotidyltransferase</keyword>
<dbReference type="Proteomes" id="UP001151760">
    <property type="component" value="Unassembled WGS sequence"/>
</dbReference>
<dbReference type="GO" id="GO:0003964">
    <property type="term" value="F:RNA-directed DNA polymerase activity"/>
    <property type="evidence" value="ECO:0007669"/>
    <property type="project" value="UniProtKB-KW"/>
</dbReference>
<evidence type="ECO:0000259" key="1">
    <source>
        <dbReference type="Pfam" id="PF13966"/>
    </source>
</evidence>
<reference evidence="2" key="2">
    <citation type="submission" date="2022-01" db="EMBL/GenBank/DDBJ databases">
        <authorList>
            <person name="Yamashiro T."/>
            <person name="Shiraishi A."/>
            <person name="Satake H."/>
            <person name="Nakayama K."/>
        </authorList>
    </citation>
    <scope>NUCLEOTIDE SEQUENCE</scope>
</reference>
<keyword evidence="3" id="KW-1185">Reference proteome</keyword>
<reference evidence="2" key="1">
    <citation type="journal article" date="2022" name="Int. J. Mol. Sci.">
        <title>Draft Genome of Tanacetum Coccineum: Genomic Comparison of Closely Related Tanacetum-Family Plants.</title>
        <authorList>
            <person name="Yamashiro T."/>
            <person name="Shiraishi A."/>
            <person name="Nakayama K."/>
            <person name="Satake H."/>
        </authorList>
    </citation>
    <scope>NUCLEOTIDE SEQUENCE</scope>
</reference>
<dbReference type="PANTHER" id="PTHR36617">
    <property type="entry name" value="PROTEIN, PUTATIVE-RELATED"/>
    <property type="match status" value="1"/>
</dbReference>
<organism evidence="2 3">
    <name type="scientific">Tanacetum coccineum</name>
    <dbReference type="NCBI Taxonomy" id="301880"/>
    <lineage>
        <taxon>Eukaryota</taxon>
        <taxon>Viridiplantae</taxon>
        <taxon>Streptophyta</taxon>
        <taxon>Embryophyta</taxon>
        <taxon>Tracheophyta</taxon>
        <taxon>Spermatophyta</taxon>
        <taxon>Magnoliopsida</taxon>
        <taxon>eudicotyledons</taxon>
        <taxon>Gunneridae</taxon>
        <taxon>Pentapetalae</taxon>
        <taxon>asterids</taxon>
        <taxon>campanulids</taxon>
        <taxon>Asterales</taxon>
        <taxon>Asteraceae</taxon>
        <taxon>Asteroideae</taxon>
        <taxon>Anthemideae</taxon>
        <taxon>Anthemidinae</taxon>
        <taxon>Tanacetum</taxon>
    </lineage>
</organism>
<dbReference type="Pfam" id="PF13966">
    <property type="entry name" value="zf-RVT"/>
    <property type="match status" value="1"/>
</dbReference>
<proteinExistence type="predicted"/>
<name>A0ABQ4X1X9_9ASTR</name>
<accession>A0ABQ4X1X9</accession>
<evidence type="ECO:0000313" key="2">
    <source>
        <dbReference type="EMBL" id="GJS59030.1"/>
    </source>
</evidence>
<comment type="caution">
    <text evidence="2">The sequence shown here is derived from an EMBL/GenBank/DDBJ whole genome shotgun (WGS) entry which is preliminary data.</text>
</comment>
<dbReference type="EMBL" id="BQNB010009120">
    <property type="protein sequence ID" value="GJS59030.1"/>
    <property type="molecule type" value="Genomic_DNA"/>
</dbReference>